<reference evidence="1" key="1">
    <citation type="submission" date="2016-05" db="EMBL/GenBank/DDBJ databases">
        <authorList>
            <person name="Lavstsen T."/>
            <person name="Jespersen J.S."/>
        </authorList>
    </citation>
    <scope>NUCLEOTIDE SEQUENCE</scope>
    <source>
        <tissue evidence="1">Brain</tissue>
    </source>
</reference>
<evidence type="ECO:0000313" key="1">
    <source>
        <dbReference type="EMBL" id="SBQ44726.1"/>
    </source>
</evidence>
<dbReference type="AlphaFoldDB" id="A0A1A8EE42"/>
<organism evidence="1">
    <name type="scientific">Nothobranchius kadleci</name>
    <name type="common">African annual killifish</name>
    <dbReference type="NCBI Taxonomy" id="1051664"/>
    <lineage>
        <taxon>Eukaryota</taxon>
        <taxon>Metazoa</taxon>
        <taxon>Chordata</taxon>
        <taxon>Craniata</taxon>
        <taxon>Vertebrata</taxon>
        <taxon>Euteleostomi</taxon>
        <taxon>Actinopterygii</taxon>
        <taxon>Neopterygii</taxon>
        <taxon>Teleostei</taxon>
        <taxon>Neoteleostei</taxon>
        <taxon>Acanthomorphata</taxon>
        <taxon>Ovalentaria</taxon>
        <taxon>Atherinomorphae</taxon>
        <taxon>Cyprinodontiformes</taxon>
        <taxon>Nothobranchiidae</taxon>
        <taxon>Nothobranchius</taxon>
    </lineage>
</organism>
<sequence>MTTAYIKRFLVMFVRKWLKKESEPFRSGVTNPGPGGPVSRRFCGFPAPTDLIQWLKRLCSSSSGSAEA</sequence>
<proteinExistence type="predicted"/>
<name>A0A1A8EE42_NOTKA</name>
<feature type="non-terminal residue" evidence="1">
    <location>
        <position position="68"/>
    </location>
</feature>
<accession>A0A1A8EE42</accession>
<protein>
    <submittedName>
        <fullName evidence="1">Uncharacterized protein</fullName>
    </submittedName>
</protein>
<reference evidence="1" key="2">
    <citation type="submission" date="2016-06" db="EMBL/GenBank/DDBJ databases">
        <title>The genome of a short-lived fish provides insights into sex chromosome evolution and the genetic control of aging.</title>
        <authorList>
            <person name="Reichwald K."/>
            <person name="Felder M."/>
            <person name="Petzold A."/>
            <person name="Koch P."/>
            <person name="Groth M."/>
            <person name="Platzer M."/>
        </authorList>
    </citation>
    <scope>NUCLEOTIDE SEQUENCE</scope>
    <source>
        <tissue evidence="1">Brain</tissue>
    </source>
</reference>
<dbReference type="EMBL" id="HAEA01016245">
    <property type="protein sequence ID" value="SBQ44726.1"/>
    <property type="molecule type" value="Transcribed_RNA"/>
</dbReference>
<gene>
    <name evidence="1" type="primary">Nfu_g_1_019094</name>
</gene>